<dbReference type="AlphaFoldDB" id="C4Z6I7"/>
<dbReference type="EMBL" id="CP001106">
    <property type="protein sequence ID" value="ACR73579.1"/>
    <property type="molecule type" value="Genomic_DNA"/>
</dbReference>
<sequence length="141" mass="16403">MRKKKKFNISLLAYVLCVIMMIIIIPCIADISGDVFRGKGRMSGYEEDSLYNDFIENNYEGLLEKTEYNTGIGKDIDKDTQDYYTFANAYKKAFNYKVYMNNGEKDKAEQVIKDIDSTQFNNVLFKEALENVKRIYIVILP</sequence>
<keyword evidence="1" id="KW-0812">Transmembrane</keyword>
<keyword evidence="1" id="KW-0472">Membrane</keyword>
<name>C4Z6I7_LACE2</name>
<proteinExistence type="predicted"/>
<organism evidence="2 3">
    <name type="scientific">Lachnospira eligens (strain ATCC 27750 / DSM 3376 / VPI C15-48 / C15-B4)</name>
    <name type="common">Eubacterium eligens</name>
    <dbReference type="NCBI Taxonomy" id="515620"/>
    <lineage>
        <taxon>Bacteria</taxon>
        <taxon>Bacillati</taxon>
        <taxon>Bacillota</taxon>
        <taxon>Clostridia</taxon>
        <taxon>Lachnospirales</taxon>
        <taxon>Lachnospiraceae</taxon>
        <taxon>Lachnospira</taxon>
    </lineage>
</organism>
<geneLocation type="plasmid" evidence="3">
    <name>pEubeli2</name>
</geneLocation>
<dbReference type="GeneID" id="41357152"/>
<accession>C4Z6I7</accession>
<evidence type="ECO:0000313" key="3">
    <source>
        <dbReference type="Proteomes" id="UP000001476"/>
    </source>
</evidence>
<dbReference type="Proteomes" id="UP000001476">
    <property type="component" value="Plasmid pEubeli2"/>
</dbReference>
<feature type="transmembrane region" description="Helical" evidence="1">
    <location>
        <begin position="12"/>
        <end position="33"/>
    </location>
</feature>
<dbReference type="RefSeq" id="WP_012740707.1">
    <property type="nucleotide sequence ID" value="NC_012780.1"/>
</dbReference>
<protein>
    <submittedName>
        <fullName evidence="2">Uncharacterized protein</fullName>
    </submittedName>
</protein>
<evidence type="ECO:0000313" key="2">
    <source>
        <dbReference type="EMBL" id="ACR73579.1"/>
    </source>
</evidence>
<dbReference type="HOGENOM" id="CLU_1822440_0_0_9"/>
<dbReference type="KEGG" id="eel:EUBELI_20434"/>
<dbReference type="eggNOG" id="ENOG502ZWZU">
    <property type="taxonomic scope" value="Bacteria"/>
</dbReference>
<gene>
    <name evidence="2" type="ordered locus">EUBELI_20434</name>
</gene>
<keyword evidence="2" id="KW-0614">Plasmid</keyword>
<reference evidence="2 3" key="1">
    <citation type="journal article" date="2009" name="Proc. Natl. Acad. Sci. U.S.A.">
        <title>Characterizing a model human gut microbiota composed of members of its two dominant bacterial phyla.</title>
        <authorList>
            <person name="Mahowald M.A."/>
            <person name="Rey F.E."/>
            <person name="Seedorf H."/>
            <person name="Turnbaugh P.J."/>
            <person name="Fulton R.S."/>
            <person name="Wollam A."/>
            <person name="Shah N."/>
            <person name="Wang C."/>
            <person name="Magrini V."/>
            <person name="Wilson R.K."/>
            <person name="Cantarel B.L."/>
            <person name="Coutinho P.M."/>
            <person name="Henrissat B."/>
            <person name="Crock L.W."/>
            <person name="Russell A."/>
            <person name="Verberkmoes N.C."/>
            <person name="Hettich R.L."/>
            <person name="Gordon J.I."/>
        </authorList>
    </citation>
    <scope>NUCLEOTIDE SEQUENCE [LARGE SCALE GENOMIC DNA]</scope>
    <source>
        <strain evidence="3">ATCC 27750 / DSM 3376 / VPI C15-48 / C15-B4</strain>
        <plasmid evidence="2">unnamed</plasmid>
    </source>
</reference>
<keyword evidence="3" id="KW-1185">Reference proteome</keyword>
<keyword evidence="1" id="KW-1133">Transmembrane helix</keyword>
<evidence type="ECO:0000256" key="1">
    <source>
        <dbReference type="SAM" id="Phobius"/>
    </source>
</evidence>